<protein>
    <recommendedName>
        <fullName evidence="2">Thioredoxin</fullName>
    </recommendedName>
</protein>
<evidence type="ECO:0000259" key="4">
    <source>
        <dbReference type="PROSITE" id="PS51352"/>
    </source>
</evidence>
<feature type="disulfide bond" description="Redox-active" evidence="3">
    <location>
        <begin position="29"/>
        <end position="32"/>
    </location>
</feature>
<dbReference type="PIRSF" id="PIRSF000077">
    <property type="entry name" value="Thioredoxin"/>
    <property type="match status" value="1"/>
</dbReference>
<dbReference type="Proteomes" id="UP000503330">
    <property type="component" value="Chromosome"/>
</dbReference>
<dbReference type="EMBL" id="JQIF01000019">
    <property type="protein sequence ID" value="KGJ54238.1"/>
    <property type="molecule type" value="Genomic_DNA"/>
</dbReference>
<comment type="similarity">
    <text evidence="2">Belongs to the thioredoxin family.</text>
</comment>
<evidence type="ECO:0000313" key="8">
    <source>
        <dbReference type="Proteomes" id="UP000503330"/>
    </source>
</evidence>
<evidence type="ECO:0000313" key="5">
    <source>
        <dbReference type="EMBL" id="KGJ54238.1"/>
    </source>
</evidence>
<name>A0A099IBB3_CLOIN</name>
<dbReference type="GO" id="GO:0045454">
    <property type="term" value="P:cell redox homeostasis"/>
    <property type="evidence" value="ECO:0007669"/>
    <property type="project" value="TreeGrafter"/>
</dbReference>
<dbReference type="Pfam" id="PF00085">
    <property type="entry name" value="Thioredoxin"/>
    <property type="match status" value="1"/>
</dbReference>
<dbReference type="PROSITE" id="PS51352">
    <property type="entry name" value="THIOREDOXIN_2"/>
    <property type="match status" value="1"/>
</dbReference>
<evidence type="ECO:0000256" key="1">
    <source>
        <dbReference type="ARBA" id="ARBA00023157"/>
    </source>
</evidence>
<dbReference type="RefSeq" id="WP_002606540.1">
    <property type="nucleotide sequence ID" value="NZ_BAAACC010000014.1"/>
</dbReference>
<dbReference type="Proteomes" id="UP000030008">
    <property type="component" value="Unassembled WGS sequence"/>
</dbReference>
<dbReference type="InterPro" id="IPR013766">
    <property type="entry name" value="Thioredoxin_domain"/>
</dbReference>
<dbReference type="PANTHER" id="PTHR43601:SF3">
    <property type="entry name" value="THIOREDOXIN, MITOCHONDRIAL"/>
    <property type="match status" value="1"/>
</dbReference>
<dbReference type="CDD" id="cd02947">
    <property type="entry name" value="TRX_family"/>
    <property type="match status" value="1"/>
</dbReference>
<dbReference type="SUPFAM" id="SSF52833">
    <property type="entry name" value="Thioredoxin-like"/>
    <property type="match status" value="1"/>
</dbReference>
<sequence>MALVTANNENFYELIEKEGTVVEFWAPWCGYCKRLAPVLKQIAGEYPDLTLVQVNIDDNEELTERYGVETIPSLMVFHDKKPSTLLIAPQAKAQVITWMKEQKAAGIE</sequence>
<dbReference type="GeneID" id="61928364"/>
<dbReference type="AlphaFoldDB" id="A0A099IBB3"/>
<dbReference type="InterPro" id="IPR005746">
    <property type="entry name" value="Thioredoxin"/>
</dbReference>
<evidence type="ECO:0000313" key="6">
    <source>
        <dbReference type="EMBL" id="QJA05006.1"/>
    </source>
</evidence>
<dbReference type="PRINTS" id="PR00421">
    <property type="entry name" value="THIOREDOXIN"/>
</dbReference>
<evidence type="ECO:0000256" key="3">
    <source>
        <dbReference type="PIRSR" id="PIRSR000077-4"/>
    </source>
</evidence>
<dbReference type="PANTHER" id="PTHR43601">
    <property type="entry name" value="THIOREDOXIN, MITOCHONDRIAL"/>
    <property type="match status" value="1"/>
</dbReference>
<dbReference type="GO" id="GO:0016829">
    <property type="term" value="F:lyase activity"/>
    <property type="evidence" value="ECO:0007669"/>
    <property type="project" value="UniProtKB-KW"/>
</dbReference>
<organism evidence="5 7">
    <name type="scientific">Clostridium innocuum</name>
    <dbReference type="NCBI Taxonomy" id="1522"/>
    <lineage>
        <taxon>Bacteria</taxon>
        <taxon>Bacillati</taxon>
        <taxon>Bacillota</taxon>
        <taxon>Clostridia</taxon>
        <taxon>Eubacteriales</taxon>
        <taxon>Clostridiaceae</taxon>
        <taxon>Clostridium</taxon>
    </lineage>
</organism>
<dbReference type="InterPro" id="IPR036249">
    <property type="entry name" value="Thioredoxin-like_sf"/>
</dbReference>
<evidence type="ECO:0000313" key="7">
    <source>
        <dbReference type="Proteomes" id="UP000030008"/>
    </source>
</evidence>
<proteinExistence type="inferred from homology"/>
<dbReference type="Gene3D" id="3.40.30.10">
    <property type="entry name" value="Glutaredoxin"/>
    <property type="match status" value="1"/>
</dbReference>
<gene>
    <name evidence="5" type="ORF">CIAN88_04710</name>
    <name evidence="6" type="ORF">G4D54_22465</name>
</gene>
<dbReference type="GO" id="GO:0015035">
    <property type="term" value="F:protein-disulfide reductase activity"/>
    <property type="evidence" value="ECO:0007669"/>
    <property type="project" value="InterPro"/>
</dbReference>
<evidence type="ECO:0000256" key="2">
    <source>
        <dbReference type="PIRNR" id="PIRNR000077"/>
    </source>
</evidence>
<reference evidence="5 7" key="1">
    <citation type="submission" date="2014-08" db="EMBL/GenBank/DDBJ databases">
        <title>Clostridium innocuum, an unnegligible vancomycin-resistant pathogen causing extra-intestinal infections.</title>
        <authorList>
            <person name="Feng Y."/>
            <person name="Chiu C.-H."/>
        </authorList>
    </citation>
    <scope>NUCLEOTIDE SEQUENCE [LARGE SCALE GENOMIC DNA]</scope>
    <source>
        <strain evidence="5 7">AN88</strain>
    </source>
</reference>
<keyword evidence="1 3" id="KW-1015">Disulfide bond</keyword>
<accession>A0A099IBB3</accession>
<dbReference type="EMBL" id="CP048838">
    <property type="protein sequence ID" value="QJA05006.1"/>
    <property type="molecule type" value="Genomic_DNA"/>
</dbReference>
<keyword evidence="5" id="KW-0456">Lyase</keyword>
<dbReference type="InterPro" id="IPR017937">
    <property type="entry name" value="Thioredoxin_CS"/>
</dbReference>
<reference evidence="6 8" key="2">
    <citation type="submission" date="2020-02" db="EMBL/GenBank/DDBJ databases">
        <authorList>
            <person name="Kociolek L.K."/>
            <person name="Ozer E.A."/>
        </authorList>
    </citation>
    <scope>NUCLEOTIDE SEQUENCE [LARGE SCALE GENOMIC DNA]</scope>
    <source>
        <strain evidence="6 8">ATCC 14501</strain>
    </source>
</reference>
<feature type="domain" description="Thioredoxin" evidence="4">
    <location>
        <begin position="1"/>
        <end position="104"/>
    </location>
</feature>
<dbReference type="PROSITE" id="PS00194">
    <property type="entry name" value="THIOREDOXIN_1"/>
    <property type="match status" value="1"/>
</dbReference>
<keyword evidence="3" id="KW-0676">Redox-active center</keyword>